<dbReference type="Pfam" id="PF00441">
    <property type="entry name" value="Acyl-CoA_dh_1"/>
    <property type="match status" value="1"/>
</dbReference>
<feature type="domain" description="Acyl-CoA dehydrogenase/oxidase C-terminal" evidence="6">
    <location>
        <begin position="220"/>
        <end position="339"/>
    </location>
</feature>
<dbReference type="EMBL" id="CP031599">
    <property type="protein sequence ID" value="QEW29679.1"/>
    <property type="molecule type" value="Genomic_DNA"/>
</dbReference>
<dbReference type="Gene3D" id="1.10.540.10">
    <property type="entry name" value="Acyl-CoA dehydrogenase/oxidase, N-terminal domain"/>
    <property type="match status" value="1"/>
</dbReference>
<keyword evidence="5 9" id="KW-0560">Oxidoreductase</keyword>
<dbReference type="PANTHER" id="PTHR43884">
    <property type="entry name" value="ACYL-COA DEHYDROGENASE"/>
    <property type="match status" value="1"/>
</dbReference>
<gene>
    <name evidence="9" type="primary">acdA_15</name>
    <name evidence="9" type="ORF">RIdsm_05525</name>
    <name evidence="8" type="ORF">XM52_15710</name>
</gene>
<keyword evidence="9" id="KW-0614">Plasmid</keyword>
<dbReference type="InterPro" id="IPR036250">
    <property type="entry name" value="AcylCo_DH-like_C"/>
</dbReference>
<proteinExistence type="inferred from homology"/>
<geneLocation type="plasmid" evidence="11">
    <name>pridsm_01</name>
</geneLocation>
<comment type="similarity">
    <text evidence="2">Belongs to the acyl-CoA dehydrogenase family.</text>
</comment>
<evidence type="ECO:0000313" key="11">
    <source>
        <dbReference type="Proteomes" id="UP000325785"/>
    </source>
</evidence>
<evidence type="ECO:0000313" key="9">
    <source>
        <dbReference type="EMBL" id="QEW29679.1"/>
    </source>
</evidence>
<dbReference type="Proteomes" id="UP000325785">
    <property type="component" value="Plasmid pRIdsm_01"/>
</dbReference>
<dbReference type="STRING" id="540747.SAMN04488031_11058"/>
<dbReference type="GO" id="GO:0003995">
    <property type="term" value="F:acyl-CoA dehydrogenase activity"/>
    <property type="evidence" value="ECO:0007669"/>
    <property type="project" value="TreeGrafter"/>
</dbReference>
<accession>A0A0T5P6Q1</accession>
<evidence type="ECO:0000256" key="1">
    <source>
        <dbReference type="ARBA" id="ARBA00001974"/>
    </source>
</evidence>
<feature type="domain" description="Acyl-CoA dehydrogenase/oxidase N-terminal" evidence="7">
    <location>
        <begin position="6"/>
        <end position="117"/>
    </location>
</feature>
<organism evidence="8 10">
    <name type="scientific">Roseovarius indicus</name>
    <dbReference type="NCBI Taxonomy" id="540747"/>
    <lineage>
        <taxon>Bacteria</taxon>
        <taxon>Pseudomonadati</taxon>
        <taxon>Pseudomonadota</taxon>
        <taxon>Alphaproteobacteria</taxon>
        <taxon>Rhodobacterales</taxon>
        <taxon>Roseobacteraceae</taxon>
        <taxon>Roseovarius</taxon>
    </lineage>
</organism>
<dbReference type="SUPFAM" id="SSF47203">
    <property type="entry name" value="Acyl-CoA dehydrogenase C-terminal domain-like"/>
    <property type="match status" value="1"/>
</dbReference>
<dbReference type="InterPro" id="IPR009075">
    <property type="entry name" value="AcylCo_DH/oxidase_C"/>
</dbReference>
<dbReference type="EC" id="1.3.99.-" evidence="9"/>
<dbReference type="Pfam" id="PF02771">
    <property type="entry name" value="Acyl-CoA_dh_N"/>
    <property type="match status" value="1"/>
</dbReference>
<dbReference type="InterPro" id="IPR013786">
    <property type="entry name" value="AcylCoA_DH/ox_N"/>
</dbReference>
<evidence type="ECO:0000259" key="6">
    <source>
        <dbReference type="Pfam" id="PF00441"/>
    </source>
</evidence>
<dbReference type="CDD" id="cd00567">
    <property type="entry name" value="ACAD"/>
    <property type="match status" value="1"/>
</dbReference>
<dbReference type="Gene3D" id="2.40.110.10">
    <property type="entry name" value="Butyryl-CoA Dehydrogenase, subunit A, domain 2"/>
    <property type="match status" value="1"/>
</dbReference>
<dbReference type="Proteomes" id="UP000051401">
    <property type="component" value="Unassembled WGS sequence"/>
</dbReference>
<comment type="cofactor">
    <cofactor evidence="1">
        <name>FAD</name>
        <dbReference type="ChEBI" id="CHEBI:57692"/>
    </cofactor>
</comment>
<evidence type="ECO:0000256" key="5">
    <source>
        <dbReference type="ARBA" id="ARBA00023002"/>
    </source>
</evidence>
<dbReference type="Gene3D" id="1.20.140.10">
    <property type="entry name" value="Butyryl-CoA Dehydrogenase, subunit A, domain 3"/>
    <property type="match status" value="1"/>
</dbReference>
<dbReference type="InterPro" id="IPR046373">
    <property type="entry name" value="Acyl-CoA_Oxase/DH_mid-dom_sf"/>
</dbReference>
<dbReference type="KEGG" id="rid:RIdsm_05525"/>
<dbReference type="PATRIC" id="fig|540747.5.peg.842"/>
<sequence length="370" mass="38705">MNFGFTEEQDTIRETLARMLGDHATLEVAHNRLDSGEGFDTATWSALAEGGWLGLAISEEEGGSGVGAVELAILAEEIGRCLAAVPCIPVLCMAVPALQSAGTDDQCKSLLPGIAEGRTIIATALAEGGGLAPDTVSAKVTQDRLSGQKTPVTFGAEATHALVAATDEEGTPRLYLADLSASGVTTRALDPVDRTRPAAEIVFDNTPVELLPGSDPAAIKRLLDGAAVLAAFEQIGLAERVLALTTAYAGERHAFGRPIGGFQAVKHRLADMFAKIELARSNAFFGAWALASGSGRLPEAAAVARLTALDAVQFATEESIQLHGGIGFTWAADPHLFLRRGWQLKAELGPAAMWRERLLGHLAGAPRVAN</sequence>
<keyword evidence="4" id="KW-0274">FAD</keyword>
<dbReference type="OrthoDB" id="7328575at2"/>
<evidence type="ECO:0000259" key="7">
    <source>
        <dbReference type="Pfam" id="PF02771"/>
    </source>
</evidence>
<dbReference type="EMBL" id="LAXI01000010">
    <property type="protein sequence ID" value="KRS17017.1"/>
    <property type="molecule type" value="Genomic_DNA"/>
</dbReference>
<reference evidence="9 11" key="2">
    <citation type="submission" date="2018-08" db="EMBL/GenBank/DDBJ databases">
        <title>Genetic Globetrotter - A new plasmid hitch-hiking vast phylogenetic and geographic distances.</title>
        <authorList>
            <person name="Vollmers J."/>
            <person name="Petersen J."/>
        </authorList>
    </citation>
    <scope>NUCLEOTIDE SEQUENCE [LARGE SCALE GENOMIC DNA]</scope>
    <source>
        <strain evidence="9 11">DSM 26383</strain>
        <plasmid evidence="11">pridsm_01</plasmid>
        <plasmid evidence="9">pRIdsm_01</plasmid>
    </source>
</reference>
<keyword evidence="3" id="KW-0285">Flavoprotein</keyword>
<dbReference type="InterPro" id="IPR037069">
    <property type="entry name" value="AcylCoA_DH/ox_N_sf"/>
</dbReference>
<dbReference type="PANTHER" id="PTHR43884:SF20">
    <property type="entry name" value="ACYL-COA DEHYDROGENASE FADE28"/>
    <property type="match status" value="1"/>
</dbReference>
<evidence type="ECO:0000256" key="3">
    <source>
        <dbReference type="ARBA" id="ARBA00022630"/>
    </source>
</evidence>
<evidence type="ECO:0000256" key="2">
    <source>
        <dbReference type="ARBA" id="ARBA00009347"/>
    </source>
</evidence>
<evidence type="ECO:0000256" key="4">
    <source>
        <dbReference type="ARBA" id="ARBA00022827"/>
    </source>
</evidence>
<dbReference type="AlphaFoldDB" id="A0A0T5P6Q1"/>
<protein>
    <submittedName>
        <fullName evidence="8">Acyl-CoA dehydrogenase</fullName>
        <ecNumber evidence="9">1.3.99.-</ecNumber>
    </submittedName>
</protein>
<reference evidence="8 10" key="1">
    <citation type="submission" date="2015-04" db="EMBL/GenBank/DDBJ databases">
        <title>The draft genome sequence of Roseovarius indicus B108T.</title>
        <authorList>
            <person name="Li G."/>
            <person name="Lai Q."/>
            <person name="Shao Z."/>
            <person name="Yan P."/>
        </authorList>
    </citation>
    <scope>NUCLEOTIDE SEQUENCE [LARGE SCALE GENOMIC DNA]</scope>
    <source>
        <strain evidence="8 10">B108</strain>
    </source>
</reference>
<keyword evidence="10" id="KW-1185">Reference proteome</keyword>
<evidence type="ECO:0000313" key="10">
    <source>
        <dbReference type="Proteomes" id="UP000051401"/>
    </source>
</evidence>
<evidence type="ECO:0000313" key="8">
    <source>
        <dbReference type="EMBL" id="KRS17017.1"/>
    </source>
</evidence>
<dbReference type="SUPFAM" id="SSF56645">
    <property type="entry name" value="Acyl-CoA dehydrogenase NM domain-like"/>
    <property type="match status" value="1"/>
</dbReference>
<dbReference type="InterPro" id="IPR009100">
    <property type="entry name" value="AcylCoA_DH/oxidase_NM_dom_sf"/>
</dbReference>
<dbReference type="GO" id="GO:0050660">
    <property type="term" value="F:flavin adenine dinucleotide binding"/>
    <property type="evidence" value="ECO:0007669"/>
    <property type="project" value="InterPro"/>
</dbReference>
<name>A0A0T5P6Q1_9RHOB</name>
<geneLocation type="plasmid" evidence="9">
    <name>pRIdsm_01</name>
</geneLocation>